<dbReference type="PANTHER" id="PTHR31776">
    <property type="entry name" value="ALPHA-L-ARABINOFURANOSIDASE 1"/>
    <property type="match status" value="1"/>
</dbReference>
<evidence type="ECO:0000256" key="2">
    <source>
        <dbReference type="ARBA" id="ARBA00007186"/>
    </source>
</evidence>
<evidence type="ECO:0000259" key="7">
    <source>
        <dbReference type="SMART" id="SM00813"/>
    </source>
</evidence>
<proteinExistence type="inferred from homology"/>
<keyword evidence="9" id="KW-1185">Reference proteome</keyword>
<evidence type="ECO:0000256" key="3">
    <source>
        <dbReference type="ARBA" id="ARBA00012670"/>
    </source>
</evidence>
<dbReference type="InterPro" id="IPR003305">
    <property type="entry name" value="CenC_carb-bd"/>
</dbReference>
<dbReference type="AlphaFoldDB" id="A0A7W5H5C1"/>
<dbReference type="RefSeq" id="WP_184303534.1">
    <property type="nucleotide sequence ID" value="NZ_JACHXU010000004.1"/>
</dbReference>
<feature type="domain" description="Alpha-L-arabinofuranosidase C-terminal" evidence="7">
    <location>
        <begin position="466"/>
        <end position="823"/>
    </location>
</feature>
<dbReference type="PROSITE" id="PS51257">
    <property type="entry name" value="PROKAR_LIPOPROTEIN"/>
    <property type="match status" value="1"/>
</dbReference>
<dbReference type="SUPFAM" id="SSF49785">
    <property type="entry name" value="Galactose-binding domain-like"/>
    <property type="match status" value="1"/>
</dbReference>
<dbReference type="Gene3D" id="3.20.20.80">
    <property type="entry name" value="Glycosidases"/>
    <property type="match status" value="1"/>
</dbReference>
<comment type="catalytic activity">
    <reaction evidence="1">
        <text>Hydrolysis of terminal non-reducing alpha-L-arabinofuranoside residues in alpha-L-arabinosides.</text>
        <dbReference type="EC" id="3.2.1.55"/>
    </reaction>
</comment>
<feature type="chain" id="PRO_5031363901" description="non-reducing end alpha-L-arabinofuranosidase" evidence="6">
    <location>
        <begin position="28"/>
        <end position="833"/>
    </location>
</feature>
<name>A0A7W5H5C1_9BACT</name>
<evidence type="ECO:0000256" key="5">
    <source>
        <dbReference type="ARBA" id="ARBA00022801"/>
    </source>
</evidence>
<accession>A0A7W5H5C1</accession>
<evidence type="ECO:0000256" key="1">
    <source>
        <dbReference type="ARBA" id="ARBA00001462"/>
    </source>
</evidence>
<organism evidence="8 9">
    <name type="scientific">Aporhodopirellula rubra</name>
    <dbReference type="NCBI Taxonomy" id="980271"/>
    <lineage>
        <taxon>Bacteria</taxon>
        <taxon>Pseudomonadati</taxon>
        <taxon>Planctomycetota</taxon>
        <taxon>Planctomycetia</taxon>
        <taxon>Pirellulales</taxon>
        <taxon>Pirellulaceae</taxon>
        <taxon>Aporhodopirellula</taxon>
    </lineage>
</organism>
<dbReference type="PANTHER" id="PTHR31776:SF26">
    <property type="entry name" value="SECRETED ARABINOSIDASE"/>
    <property type="match status" value="1"/>
</dbReference>
<dbReference type="InterPro" id="IPR017853">
    <property type="entry name" value="GH"/>
</dbReference>
<keyword evidence="4 6" id="KW-0732">Signal</keyword>
<dbReference type="SUPFAM" id="SSF51445">
    <property type="entry name" value="(Trans)glycosidases"/>
    <property type="match status" value="1"/>
</dbReference>
<evidence type="ECO:0000256" key="6">
    <source>
        <dbReference type="SAM" id="SignalP"/>
    </source>
</evidence>
<dbReference type="Pfam" id="PF02018">
    <property type="entry name" value="CBM_4_9"/>
    <property type="match status" value="1"/>
</dbReference>
<evidence type="ECO:0000313" key="8">
    <source>
        <dbReference type="EMBL" id="MBB3205686.1"/>
    </source>
</evidence>
<dbReference type="Proteomes" id="UP000536179">
    <property type="component" value="Unassembled WGS sequence"/>
</dbReference>
<dbReference type="EC" id="3.2.1.55" evidence="3"/>
<protein>
    <recommendedName>
        <fullName evidence="3">non-reducing end alpha-L-arabinofuranosidase</fullName>
        <ecNumber evidence="3">3.2.1.55</ecNumber>
    </recommendedName>
</protein>
<gene>
    <name evidence="8" type="ORF">FHS27_001490</name>
</gene>
<dbReference type="Gene3D" id="2.60.120.260">
    <property type="entry name" value="Galactose-binding domain-like"/>
    <property type="match status" value="1"/>
</dbReference>
<comment type="similarity">
    <text evidence="2">Belongs to the glycosyl hydrolase 51 family.</text>
</comment>
<dbReference type="Pfam" id="PF06964">
    <property type="entry name" value="Alpha-L-AF_C"/>
    <property type="match status" value="1"/>
</dbReference>
<dbReference type="Gene3D" id="2.60.40.1180">
    <property type="entry name" value="Golgi alpha-mannosidase II"/>
    <property type="match status" value="1"/>
</dbReference>
<reference evidence="8 9" key="1">
    <citation type="submission" date="2020-08" db="EMBL/GenBank/DDBJ databases">
        <title>Genomic Encyclopedia of Type Strains, Phase III (KMG-III): the genomes of soil and plant-associated and newly described type strains.</title>
        <authorList>
            <person name="Whitman W."/>
        </authorList>
    </citation>
    <scope>NUCLEOTIDE SEQUENCE [LARGE SCALE GENOMIC DNA]</scope>
    <source>
        <strain evidence="8 9">CECT 8075</strain>
    </source>
</reference>
<feature type="signal peptide" evidence="6">
    <location>
        <begin position="1"/>
        <end position="27"/>
    </location>
</feature>
<sequence>MSRHSCWSFIRWNAFICLFLSCVFAQAEPIGSVRVHVDQPTVALPDTLYGLFYEDINYAADGGLYAELVQNRSFEYFPVEGWSSRRGQMQPMYAWETIEPAGGHCVATVEDATPLNSRNPHYLRLQIEKGSDGAGIANSGFDGIRVVEGDVYDFSFYAKRNVNADSPVRITLKTEDGDIGSGRIDGLSESWAKYDVSITAKETTSNASLAITFVGAGVIEMDMISLFPRKTFNGRKNGLRADLVQALVDLKPAVFRFPGGCIAHGQGLDNAYRWKDTIGDVAERKPNWNLWGYHQTYGLGYFEYFLLCEDIGAEPLPILAVGVSCGFRDPRENAGMDDLQEWIDDAVDLVEFANGPVDSRWGKIRAEMGHPEPFNLKYVGLGNEDHHTPQFEERFPHFVRALRQQAPEIKIVGTSGLGPEIPIYEFMNTHGCDLSDEHYYESPEWFLSQTHRFDDFDRNKTKVFVGEYASKGNRLFNAVAEAAYLTGIERNADIVQMTAYAPLFARYGFTQWTAADLIWFDEKTVVRTPNYYVQQLFSLNKGDQYLANETQFRLDLSLEGTPARGRVGVGTWASQAIFDDVKVIAGSETLFGEAFDGTEGSEVASVINGSFDVVGGVCRQNDVSATPAMRLFDRSVEADELIISMRAKKTGGDEGFLVTFGHKPSDSHYWWNIGGWGNTEHGVQCAVASDPTNRVRLATTPGTIQSNVWYDIRIEIGDSRILCYLNDQLIHDVAITKPTISFAASKETATGDVILKIVNPSDQACPTQFELSGVERVDPVAKLTVLTGGRDDVNDRMNPNRVSPQVSELNVASEFSHTIAPMSVQFIRVRTVK</sequence>
<dbReference type="GO" id="GO:0046556">
    <property type="term" value="F:alpha-L-arabinofuranosidase activity"/>
    <property type="evidence" value="ECO:0007669"/>
    <property type="project" value="UniProtKB-EC"/>
</dbReference>
<dbReference type="Pfam" id="PF22848">
    <property type="entry name" value="ASD1_dom"/>
    <property type="match status" value="1"/>
</dbReference>
<evidence type="ECO:0000313" key="9">
    <source>
        <dbReference type="Proteomes" id="UP000536179"/>
    </source>
</evidence>
<dbReference type="InterPro" id="IPR010720">
    <property type="entry name" value="Alpha-L-AF_C"/>
</dbReference>
<dbReference type="InterPro" id="IPR008979">
    <property type="entry name" value="Galactose-bd-like_sf"/>
</dbReference>
<keyword evidence="5" id="KW-0378">Hydrolase</keyword>
<evidence type="ECO:0000256" key="4">
    <source>
        <dbReference type="ARBA" id="ARBA00022729"/>
    </source>
</evidence>
<dbReference type="EMBL" id="JACHXU010000004">
    <property type="protein sequence ID" value="MBB3205686.1"/>
    <property type="molecule type" value="Genomic_DNA"/>
</dbReference>
<dbReference type="GO" id="GO:0046373">
    <property type="term" value="P:L-arabinose metabolic process"/>
    <property type="evidence" value="ECO:0007669"/>
    <property type="project" value="InterPro"/>
</dbReference>
<dbReference type="InterPro" id="IPR051563">
    <property type="entry name" value="Glycosyl_Hydrolase_51"/>
</dbReference>
<comment type="caution">
    <text evidence="8">The sequence shown here is derived from an EMBL/GenBank/DDBJ whole genome shotgun (WGS) entry which is preliminary data.</text>
</comment>
<dbReference type="InterPro" id="IPR013780">
    <property type="entry name" value="Glyco_hydro_b"/>
</dbReference>
<dbReference type="SMART" id="SM00813">
    <property type="entry name" value="Alpha-L-AF_C"/>
    <property type="match status" value="1"/>
</dbReference>
<dbReference type="InterPro" id="IPR055235">
    <property type="entry name" value="ASD1_cat"/>
</dbReference>